<evidence type="ECO:0000313" key="4">
    <source>
        <dbReference type="Proteomes" id="UP001341840"/>
    </source>
</evidence>
<gene>
    <name evidence="3" type="ORF">PIB30_066422</name>
</gene>
<dbReference type="EMBL" id="JASCZI010091298">
    <property type="protein sequence ID" value="MED6149838.1"/>
    <property type="molecule type" value="Genomic_DNA"/>
</dbReference>
<dbReference type="InterPro" id="IPR055414">
    <property type="entry name" value="LRR_R13L4/SHOC2-like"/>
</dbReference>
<dbReference type="Pfam" id="PF23598">
    <property type="entry name" value="LRR_14"/>
    <property type="match status" value="1"/>
</dbReference>
<evidence type="ECO:0000256" key="1">
    <source>
        <dbReference type="ARBA" id="ARBA00022737"/>
    </source>
</evidence>
<dbReference type="PANTHER" id="PTHR15140:SF6">
    <property type="entry name" value="TUBULIN-SPECIFIC CHAPERONE COFACTOR E-LIKE PROTEIN"/>
    <property type="match status" value="1"/>
</dbReference>
<proteinExistence type="predicted"/>
<dbReference type="SUPFAM" id="SSF52047">
    <property type="entry name" value="RNI-like"/>
    <property type="match status" value="1"/>
</dbReference>
<organism evidence="3 4">
    <name type="scientific">Stylosanthes scabra</name>
    <dbReference type="NCBI Taxonomy" id="79078"/>
    <lineage>
        <taxon>Eukaryota</taxon>
        <taxon>Viridiplantae</taxon>
        <taxon>Streptophyta</taxon>
        <taxon>Embryophyta</taxon>
        <taxon>Tracheophyta</taxon>
        <taxon>Spermatophyta</taxon>
        <taxon>Magnoliopsida</taxon>
        <taxon>eudicotyledons</taxon>
        <taxon>Gunneridae</taxon>
        <taxon>Pentapetalae</taxon>
        <taxon>rosids</taxon>
        <taxon>fabids</taxon>
        <taxon>Fabales</taxon>
        <taxon>Fabaceae</taxon>
        <taxon>Papilionoideae</taxon>
        <taxon>50 kb inversion clade</taxon>
        <taxon>dalbergioids sensu lato</taxon>
        <taxon>Dalbergieae</taxon>
        <taxon>Pterocarpus clade</taxon>
        <taxon>Stylosanthes</taxon>
    </lineage>
</organism>
<dbReference type="Proteomes" id="UP001341840">
    <property type="component" value="Unassembled WGS sequence"/>
</dbReference>
<feature type="domain" description="Disease resistance R13L4/SHOC-2-like LRR" evidence="2">
    <location>
        <begin position="2"/>
        <end position="106"/>
    </location>
</feature>
<keyword evidence="4" id="KW-1185">Reference proteome</keyword>
<comment type="caution">
    <text evidence="3">The sequence shown here is derived from an EMBL/GenBank/DDBJ whole genome shotgun (WGS) entry which is preliminary data.</text>
</comment>
<evidence type="ECO:0000313" key="3">
    <source>
        <dbReference type="EMBL" id="MED6149838.1"/>
    </source>
</evidence>
<keyword evidence="1" id="KW-0677">Repeat</keyword>
<dbReference type="PANTHER" id="PTHR15140">
    <property type="entry name" value="TUBULIN-SPECIFIC CHAPERONE E"/>
    <property type="match status" value="1"/>
</dbReference>
<reference evidence="3 4" key="1">
    <citation type="journal article" date="2023" name="Plants (Basel)">
        <title>Bridging the Gap: Combining Genomics and Transcriptomics Approaches to Understand Stylosanthes scabra, an Orphan Legume from the Brazilian Caatinga.</title>
        <authorList>
            <person name="Ferreira-Neto J.R.C."/>
            <person name="da Silva M.D."/>
            <person name="Binneck E."/>
            <person name="de Melo N.F."/>
            <person name="da Silva R.H."/>
            <person name="de Melo A.L.T.M."/>
            <person name="Pandolfi V."/>
            <person name="Bustamante F.O."/>
            <person name="Brasileiro-Vidal A.C."/>
            <person name="Benko-Iseppon A.M."/>
        </authorList>
    </citation>
    <scope>NUCLEOTIDE SEQUENCE [LARGE SCALE GENOMIC DNA]</scope>
    <source>
        <tissue evidence="3">Leaves</tissue>
    </source>
</reference>
<sequence length="138" mass="15486">MRKLKLMLDSFSQVPALDRIAFPSNLSKITLSKIMELKSKDMNTLGRIPNLQILKLNFGSCTENTLNCGTAGSFPRLQVFIMKDVEGVRYLTLEEGAMPRLRRVLISGCIDLMLNGLPERIISLGSNLEYVEFDDDMG</sequence>
<dbReference type="InterPro" id="IPR032675">
    <property type="entry name" value="LRR_dom_sf"/>
</dbReference>
<dbReference type="Gene3D" id="3.80.10.10">
    <property type="entry name" value="Ribonuclease Inhibitor"/>
    <property type="match status" value="1"/>
</dbReference>
<evidence type="ECO:0000259" key="2">
    <source>
        <dbReference type="Pfam" id="PF23598"/>
    </source>
</evidence>
<accession>A0ABU6TPQ3</accession>
<protein>
    <recommendedName>
        <fullName evidence="2">Disease resistance R13L4/SHOC-2-like LRR domain-containing protein</fullName>
    </recommendedName>
</protein>
<name>A0ABU6TPQ3_9FABA</name>